<protein>
    <submittedName>
        <fullName evidence="1">Uncharacterized protein</fullName>
    </submittedName>
</protein>
<dbReference type="EMBL" id="JABFOF010000002">
    <property type="protein sequence ID" value="KAG2404333.1"/>
    <property type="molecule type" value="Genomic_DNA"/>
</dbReference>
<sequence>MHKLTIQKKQSSICDEISKNKVQEIKPVSNFSHDIGPIDTSEGWCPIRDERATEGLNVCDWSFIFGDFSRPVLVTWPSDHGHTVPDPNGFIIGKDQKIDISEILDGARCSGCLNQDEGITEENKLSSLAMFLIVKTIS</sequence>
<proteinExistence type="predicted"/>
<reference evidence="1 2" key="1">
    <citation type="submission" date="2020-05" db="EMBL/GenBank/DDBJ databases">
        <title>Vigna angularis (adzuki bean) Var. LongXiaoDou No. 4 denovo assembly.</title>
        <authorList>
            <person name="Xiang H."/>
        </authorList>
    </citation>
    <scope>NUCLEOTIDE SEQUENCE [LARGE SCALE GENOMIC DNA]</scope>
    <source>
        <tissue evidence="1">Leaf</tissue>
    </source>
</reference>
<evidence type="ECO:0000313" key="2">
    <source>
        <dbReference type="Proteomes" id="UP000743370"/>
    </source>
</evidence>
<accession>A0A8T0L1P4</accession>
<organism evidence="1 2">
    <name type="scientific">Phaseolus angularis</name>
    <name type="common">Azuki bean</name>
    <name type="synonym">Vigna angularis</name>
    <dbReference type="NCBI Taxonomy" id="3914"/>
    <lineage>
        <taxon>Eukaryota</taxon>
        <taxon>Viridiplantae</taxon>
        <taxon>Streptophyta</taxon>
        <taxon>Embryophyta</taxon>
        <taxon>Tracheophyta</taxon>
        <taxon>Spermatophyta</taxon>
        <taxon>Magnoliopsida</taxon>
        <taxon>eudicotyledons</taxon>
        <taxon>Gunneridae</taxon>
        <taxon>Pentapetalae</taxon>
        <taxon>rosids</taxon>
        <taxon>fabids</taxon>
        <taxon>Fabales</taxon>
        <taxon>Fabaceae</taxon>
        <taxon>Papilionoideae</taxon>
        <taxon>50 kb inversion clade</taxon>
        <taxon>NPAAA clade</taxon>
        <taxon>indigoferoid/millettioid clade</taxon>
        <taxon>Phaseoleae</taxon>
        <taxon>Vigna</taxon>
    </lineage>
</organism>
<name>A0A8T0L1P4_PHAAN</name>
<dbReference type="Proteomes" id="UP000743370">
    <property type="component" value="Unassembled WGS sequence"/>
</dbReference>
<evidence type="ECO:0000313" key="1">
    <source>
        <dbReference type="EMBL" id="KAG2404333.1"/>
    </source>
</evidence>
<gene>
    <name evidence="1" type="ORF">HKW66_Vig0112550</name>
</gene>
<dbReference type="AlphaFoldDB" id="A0A8T0L1P4"/>
<comment type="caution">
    <text evidence="1">The sequence shown here is derived from an EMBL/GenBank/DDBJ whole genome shotgun (WGS) entry which is preliminary data.</text>
</comment>